<name>A0A517ZUX8_9PLAN</name>
<protein>
    <submittedName>
        <fullName evidence="1">Uncharacterized protein</fullName>
    </submittedName>
</protein>
<sequence>MAKVRICVAAVPYGNRPPVGGPLNIQFVPQLLNVQTGGKFLES</sequence>
<dbReference type="AlphaFoldDB" id="A0A517ZUX8"/>
<organism evidence="1 2">
    <name type="scientific">Symmachiella dynata</name>
    <dbReference type="NCBI Taxonomy" id="2527995"/>
    <lineage>
        <taxon>Bacteria</taxon>
        <taxon>Pseudomonadati</taxon>
        <taxon>Planctomycetota</taxon>
        <taxon>Planctomycetia</taxon>
        <taxon>Planctomycetales</taxon>
        <taxon>Planctomycetaceae</taxon>
        <taxon>Symmachiella</taxon>
    </lineage>
</organism>
<accession>A0A517ZUX8</accession>
<keyword evidence="2" id="KW-1185">Reference proteome</keyword>
<reference evidence="1 2" key="1">
    <citation type="submission" date="2019-02" db="EMBL/GenBank/DDBJ databases">
        <title>Deep-cultivation of Planctomycetes and their phenomic and genomic characterization uncovers novel biology.</title>
        <authorList>
            <person name="Wiegand S."/>
            <person name="Jogler M."/>
            <person name="Boedeker C."/>
            <person name="Pinto D."/>
            <person name="Vollmers J."/>
            <person name="Rivas-Marin E."/>
            <person name="Kohn T."/>
            <person name="Peeters S.H."/>
            <person name="Heuer A."/>
            <person name="Rast P."/>
            <person name="Oberbeckmann S."/>
            <person name="Bunk B."/>
            <person name="Jeske O."/>
            <person name="Meyerdierks A."/>
            <person name="Storesund J.E."/>
            <person name="Kallscheuer N."/>
            <person name="Luecker S."/>
            <person name="Lage O.M."/>
            <person name="Pohl T."/>
            <person name="Merkel B.J."/>
            <person name="Hornburger P."/>
            <person name="Mueller R.-W."/>
            <person name="Bruemmer F."/>
            <person name="Labrenz M."/>
            <person name="Spormann A.M."/>
            <person name="Op den Camp H."/>
            <person name="Overmann J."/>
            <person name="Amann R."/>
            <person name="Jetten M.S.M."/>
            <person name="Mascher T."/>
            <person name="Medema M.H."/>
            <person name="Devos D.P."/>
            <person name="Kaster A.-K."/>
            <person name="Ovreas L."/>
            <person name="Rohde M."/>
            <person name="Galperin M.Y."/>
            <person name="Jogler C."/>
        </authorList>
    </citation>
    <scope>NUCLEOTIDE SEQUENCE [LARGE SCALE GENOMIC DNA]</scope>
    <source>
        <strain evidence="1 2">Mal52</strain>
    </source>
</reference>
<evidence type="ECO:0000313" key="2">
    <source>
        <dbReference type="Proteomes" id="UP000319383"/>
    </source>
</evidence>
<gene>
    <name evidence="1" type="ORF">Mal52_48120</name>
</gene>
<dbReference type="EMBL" id="CP036276">
    <property type="protein sequence ID" value="QDU46294.1"/>
    <property type="molecule type" value="Genomic_DNA"/>
</dbReference>
<proteinExistence type="predicted"/>
<evidence type="ECO:0000313" key="1">
    <source>
        <dbReference type="EMBL" id="QDU46294.1"/>
    </source>
</evidence>
<dbReference type="Proteomes" id="UP000319383">
    <property type="component" value="Chromosome"/>
</dbReference>
<dbReference type="KEGG" id="sdyn:Mal52_48120"/>